<dbReference type="VEuPathDB" id="VectorBase:LDEU003526"/>
<comment type="function">
    <text evidence="18">Antiporter that exchanges vesicular protons for cytosolic 4-aminobutanoate or to a lesser extend glycine, thus allowing their secretion from nerve terminals. The transport is equally dependent on the chemical and electrical components of the proton gradient. May also transport beta-alanine. Acidification of GABAergic synaptic vesicles is a prerequisite for 4-aminobutanoate uptake.</text>
</comment>
<keyword evidence="6 19" id="KW-1133">Transmembrane helix</keyword>
<keyword evidence="22" id="KW-1185">Reference proteome</keyword>
<evidence type="ECO:0000256" key="16">
    <source>
        <dbReference type="ARBA" id="ARBA00041574"/>
    </source>
</evidence>
<comment type="catalytic activity">
    <reaction evidence="13">
        <text>glycine(out) + n H(+)(in) = glycine(in) + n H(+)(out)</text>
        <dbReference type="Rhea" id="RHEA:70983"/>
        <dbReference type="ChEBI" id="CHEBI:15378"/>
        <dbReference type="ChEBI" id="CHEBI:57305"/>
    </reaction>
</comment>
<keyword evidence="9" id="KW-0966">Cell projection</keyword>
<dbReference type="Proteomes" id="UP000288716">
    <property type="component" value="Unassembled WGS sequence"/>
</dbReference>
<dbReference type="InterPro" id="IPR013057">
    <property type="entry name" value="AA_transpt_TM"/>
</dbReference>
<keyword evidence="5" id="KW-0532">Neurotransmitter transport</keyword>
<keyword evidence="3" id="KW-0813">Transport</keyword>
<dbReference type="GO" id="GO:0060077">
    <property type="term" value="C:inhibitory synapse"/>
    <property type="evidence" value="ECO:0007669"/>
    <property type="project" value="UniProtKB-ARBA"/>
</dbReference>
<keyword evidence="8 19" id="KW-0472">Membrane</keyword>
<feature type="transmembrane region" description="Helical" evidence="19">
    <location>
        <begin position="216"/>
        <end position="233"/>
    </location>
</feature>
<evidence type="ECO:0000256" key="1">
    <source>
        <dbReference type="ARBA" id="ARBA00004439"/>
    </source>
</evidence>
<reference evidence="21 22" key="1">
    <citation type="journal article" date="2018" name="Gigascience">
        <title>Genomes of trombidid mites reveal novel predicted allergens and laterally-transferred genes associated with secondary metabolism.</title>
        <authorList>
            <person name="Dong X."/>
            <person name="Chaisiri K."/>
            <person name="Xia D."/>
            <person name="Armstrong S.D."/>
            <person name="Fang Y."/>
            <person name="Donnelly M.J."/>
            <person name="Kadowaki T."/>
            <person name="McGarry J.W."/>
            <person name="Darby A.C."/>
            <person name="Makepeace B.L."/>
        </authorList>
    </citation>
    <scope>NUCLEOTIDE SEQUENCE [LARGE SCALE GENOMIC DNA]</scope>
    <source>
        <strain evidence="21">UoL-UT</strain>
    </source>
</reference>
<evidence type="ECO:0000313" key="21">
    <source>
        <dbReference type="EMBL" id="RWS28513.1"/>
    </source>
</evidence>
<dbReference type="GO" id="GO:0006836">
    <property type="term" value="P:neurotransmitter transport"/>
    <property type="evidence" value="ECO:0007669"/>
    <property type="project" value="UniProtKB-KW"/>
</dbReference>
<proteinExistence type="inferred from homology"/>
<dbReference type="AlphaFoldDB" id="A0A443SM13"/>
<evidence type="ECO:0000256" key="2">
    <source>
        <dbReference type="ARBA" id="ARBA00008066"/>
    </source>
</evidence>
<feature type="transmembrane region" description="Helical" evidence="19">
    <location>
        <begin position="414"/>
        <end position="433"/>
    </location>
</feature>
<comment type="catalytic activity">
    <reaction evidence="14">
        <text>4-aminobutanoate(out) + n H(+)(in) = 4-aminobutanoate(in) + n H(+)(out)</text>
        <dbReference type="Rhea" id="RHEA:70979"/>
        <dbReference type="ChEBI" id="CHEBI:15378"/>
        <dbReference type="ChEBI" id="CHEBI:59888"/>
    </reaction>
</comment>
<evidence type="ECO:0000256" key="19">
    <source>
        <dbReference type="SAM" id="Phobius"/>
    </source>
</evidence>
<dbReference type="PANTHER" id="PTHR22950">
    <property type="entry name" value="AMINO ACID TRANSPORTER"/>
    <property type="match status" value="1"/>
</dbReference>
<dbReference type="Pfam" id="PF01490">
    <property type="entry name" value="Aa_trans"/>
    <property type="match status" value="1"/>
</dbReference>
<feature type="transmembrane region" description="Helical" evidence="19">
    <location>
        <begin position="320"/>
        <end position="338"/>
    </location>
</feature>
<dbReference type="GO" id="GO:0015187">
    <property type="term" value="F:glycine transmembrane transporter activity"/>
    <property type="evidence" value="ECO:0007669"/>
    <property type="project" value="UniProtKB-ARBA"/>
</dbReference>
<keyword evidence="10" id="KW-0968">Cytoplasmic vesicle</keyword>
<dbReference type="GO" id="GO:0015179">
    <property type="term" value="F:L-amino acid transmembrane transporter activity"/>
    <property type="evidence" value="ECO:0007669"/>
    <property type="project" value="TreeGrafter"/>
</dbReference>
<feature type="transmembrane region" description="Helical" evidence="19">
    <location>
        <begin position="439"/>
        <end position="464"/>
    </location>
</feature>
<feature type="domain" description="Amino acid transporter transmembrane" evidence="20">
    <location>
        <begin position="94"/>
        <end position="496"/>
    </location>
</feature>
<comment type="caution">
    <text evidence="21">The sequence shown here is derived from an EMBL/GenBank/DDBJ whole genome shotgun (WGS) entry which is preliminary data.</text>
</comment>
<dbReference type="GO" id="GO:0098793">
    <property type="term" value="C:presynapse"/>
    <property type="evidence" value="ECO:0007669"/>
    <property type="project" value="UniProtKB-SubCell"/>
</dbReference>
<dbReference type="OrthoDB" id="6021076at2759"/>
<dbReference type="GO" id="GO:0051939">
    <property type="term" value="P:gamma-aminobutyric acid import"/>
    <property type="evidence" value="ECO:0007669"/>
    <property type="project" value="UniProtKB-ARBA"/>
</dbReference>
<evidence type="ECO:0000256" key="6">
    <source>
        <dbReference type="ARBA" id="ARBA00022989"/>
    </source>
</evidence>
<evidence type="ECO:0000256" key="15">
    <source>
        <dbReference type="ARBA" id="ARBA00039542"/>
    </source>
</evidence>
<evidence type="ECO:0000259" key="20">
    <source>
        <dbReference type="Pfam" id="PF01490"/>
    </source>
</evidence>
<comment type="subcellular location">
    <subcellularLocation>
        <location evidence="1">Cytoplasmic vesicle membrane</location>
        <topology evidence="1">Multi-pass membrane protein</topology>
    </subcellularLocation>
    <subcellularLocation>
        <location evidence="11">Presynapse</location>
    </subcellularLocation>
</comment>
<evidence type="ECO:0000256" key="7">
    <source>
        <dbReference type="ARBA" id="ARBA00023018"/>
    </source>
</evidence>
<dbReference type="STRING" id="299467.A0A443SM13"/>
<evidence type="ECO:0000256" key="8">
    <source>
        <dbReference type="ARBA" id="ARBA00023136"/>
    </source>
</evidence>
<dbReference type="PANTHER" id="PTHR22950:SF689">
    <property type="entry name" value="VESICULAR INHIBITORY AMINO ACID TRANSPORTER"/>
    <property type="match status" value="1"/>
</dbReference>
<gene>
    <name evidence="21" type="ORF">B4U80_06312</name>
</gene>
<keyword evidence="7" id="KW-0770">Synapse</keyword>
<dbReference type="GO" id="GO:0005774">
    <property type="term" value="C:vacuolar membrane"/>
    <property type="evidence" value="ECO:0007669"/>
    <property type="project" value="TreeGrafter"/>
</dbReference>
<feature type="transmembrane region" description="Helical" evidence="19">
    <location>
        <begin position="190"/>
        <end position="210"/>
    </location>
</feature>
<evidence type="ECO:0000256" key="4">
    <source>
        <dbReference type="ARBA" id="ARBA00022692"/>
    </source>
</evidence>
<evidence type="ECO:0000256" key="17">
    <source>
        <dbReference type="ARBA" id="ARBA00042394"/>
    </source>
</evidence>
<evidence type="ECO:0000256" key="5">
    <source>
        <dbReference type="ARBA" id="ARBA00022775"/>
    </source>
</evidence>
<feature type="transmembrane region" description="Helical" evidence="19">
    <location>
        <begin position="476"/>
        <end position="502"/>
    </location>
</feature>
<dbReference type="FunFam" id="1.20.1740.10:FF:000062">
    <property type="entry name" value="Vesicular inhibitory amino acid transporter"/>
    <property type="match status" value="1"/>
</dbReference>
<evidence type="ECO:0000256" key="12">
    <source>
        <dbReference type="ARBA" id="ARBA00035892"/>
    </source>
</evidence>
<dbReference type="GO" id="GO:0030659">
    <property type="term" value="C:cytoplasmic vesicle membrane"/>
    <property type="evidence" value="ECO:0007669"/>
    <property type="project" value="UniProtKB-SubCell"/>
</dbReference>
<evidence type="ECO:0000256" key="3">
    <source>
        <dbReference type="ARBA" id="ARBA00022448"/>
    </source>
</evidence>
<name>A0A443SM13_9ACAR</name>
<evidence type="ECO:0000256" key="10">
    <source>
        <dbReference type="ARBA" id="ARBA00023329"/>
    </source>
</evidence>
<evidence type="ECO:0000256" key="11">
    <source>
        <dbReference type="ARBA" id="ARBA00034106"/>
    </source>
</evidence>
<dbReference type="EMBL" id="NCKV01001335">
    <property type="protein sequence ID" value="RWS28513.1"/>
    <property type="molecule type" value="Genomic_DNA"/>
</dbReference>
<protein>
    <recommendedName>
        <fullName evidence="15">Vesicular inhibitory amino acid transporter</fullName>
    </recommendedName>
    <alternativeName>
        <fullName evidence="16">Solute carrier family 32 member 1</fullName>
    </alternativeName>
    <alternativeName>
        <fullName evidence="17">Vesicular GABA transporter</fullName>
    </alternativeName>
</protein>
<keyword evidence="4 19" id="KW-0812">Transmembrane</keyword>
<feature type="transmembrane region" description="Helical" evidence="19">
    <location>
        <begin position="280"/>
        <end position="299"/>
    </location>
</feature>
<sequence>MNKEEILSQMLNVWQTVQEKKEQYCSCFGPGGIGESTRFNRQEHEMSSFRSMDATDHRRAPQEGEVQEYDEFDADKVNQIDSTFDEHGMEAGVKISEWQAGWNVTNAIQGMFIVSLPYAVLHGGYWGIFALIFVAYICCYTGKILVASLYELNEKGEWVRVRDSYVAIAEEVIGERIGGKMVNTAQIIELLMTCILYVVLCGDLMIGSFHELGIDQRSWMMISSMFLFPCAFLKNMKAVSLLSFWCTISHIIINVIILGYCLLRIGDWYWSKVTFRFDSATFPITLGIVVFSYTSQIFLPTLEGTMKDRSRFHCMLDWSHIAAAAFKALFAYVGFLTFGDETQEVITNNLPTRGFKMLVNLTLVAKALLAYPLPFYAAAGLIEKACFRAKPTDEHPHGEGPQPFPTCWERDGEFRVWAVALRVLLVLVTLLFAMSIPHFAILMGLIGSFTGTMLSFVWPCYFHMRLKWDSLQFSTIVWEVFIICIGIVCGIIGIVTSFNALIDAFHLPLPYAPGKHPIQG</sequence>
<evidence type="ECO:0000256" key="14">
    <source>
        <dbReference type="ARBA" id="ARBA00036440"/>
    </source>
</evidence>
<comment type="catalytic activity">
    <reaction evidence="12">
        <text>beta-alanine(out) + n H(+)(in) = beta-alanine(in) + n H(+)(out)</text>
        <dbReference type="Rhea" id="RHEA:70987"/>
        <dbReference type="ChEBI" id="CHEBI:15378"/>
        <dbReference type="ChEBI" id="CHEBI:57966"/>
    </reaction>
</comment>
<accession>A0A443SM13</accession>
<dbReference type="GO" id="GO:0140800">
    <property type="term" value="F:gamma-aminobutyric acid:proton antiporter activity"/>
    <property type="evidence" value="ECO:0007669"/>
    <property type="project" value="UniProtKB-ARBA"/>
</dbReference>
<organism evidence="21 22">
    <name type="scientific">Leptotrombidium deliense</name>
    <dbReference type="NCBI Taxonomy" id="299467"/>
    <lineage>
        <taxon>Eukaryota</taxon>
        <taxon>Metazoa</taxon>
        <taxon>Ecdysozoa</taxon>
        <taxon>Arthropoda</taxon>
        <taxon>Chelicerata</taxon>
        <taxon>Arachnida</taxon>
        <taxon>Acari</taxon>
        <taxon>Acariformes</taxon>
        <taxon>Trombidiformes</taxon>
        <taxon>Prostigmata</taxon>
        <taxon>Anystina</taxon>
        <taxon>Parasitengona</taxon>
        <taxon>Trombiculoidea</taxon>
        <taxon>Trombiculidae</taxon>
        <taxon>Leptotrombidium</taxon>
    </lineage>
</organism>
<evidence type="ECO:0000256" key="13">
    <source>
        <dbReference type="ARBA" id="ARBA00035961"/>
    </source>
</evidence>
<evidence type="ECO:0000256" key="9">
    <source>
        <dbReference type="ARBA" id="ARBA00023273"/>
    </source>
</evidence>
<evidence type="ECO:0000256" key="18">
    <source>
        <dbReference type="ARBA" id="ARBA00046163"/>
    </source>
</evidence>
<feature type="transmembrane region" description="Helical" evidence="19">
    <location>
        <begin position="126"/>
        <end position="150"/>
    </location>
</feature>
<feature type="transmembrane region" description="Helical" evidence="19">
    <location>
        <begin position="358"/>
        <end position="382"/>
    </location>
</feature>
<evidence type="ECO:0000313" key="22">
    <source>
        <dbReference type="Proteomes" id="UP000288716"/>
    </source>
</evidence>
<feature type="transmembrane region" description="Helical" evidence="19">
    <location>
        <begin position="240"/>
        <end position="260"/>
    </location>
</feature>
<comment type="similarity">
    <text evidence="2">Belongs to the amino acid/polyamine transporter 2 family.</text>
</comment>